<protein>
    <submittedName>
        <fullName evidence="4">Response regulator</fullName>
    </submittedName>
</protein>
<dbReference type="SMART" id="SM00448">
    <property type="entry name" value="REC"/>
    <property type="match status" value="1"/>
</dbReference>
<evidence type="ECO:0000256" key="1">
    <source>
        <dbReference type="ARBA" id="ARBA00022553"/>
    </source>
</evidence>
<keyword evidence="1 2" id="KW-0597">Phosphoprotein</keyword>
<dbReference type="InterPro" id="IPR050595">
    <property type="entry name" value="Bact_response_regulator"/>
</dbReference>
<gene>
    <name evidence="4" type="ORF">NC998_24615</name>
</gene>
<accession>A0ABV0JEU0</accession>
<dbReference type="PROSITE" id="PS50110">
    <property type="entry name" value="RESPONSE_REGULATORY"/>
    <property type="match status" value="1"/>
</dbReference>
<comment type="caution">
    <text evidence="4">The sequence shown here is derived from an EMBL/GenBank/DDBJ whole genome shotgun (WGS) entry which is preliminary data.</text>
</comment>
<dbReference type="SUPFAM" id="SSF52172">
    <property type="entry name" value="CheY-like"/>
    <property type="match status" value="1"/>
</dbReference>
<dbReference type="PANTHER" id="PTHR44591:SF23">
    <property type="entry name" value="CHEY SUBFAMILY"/>
    <property type="match status" value="1"/>
</dbReference>
<organism evidence="4 5">
    <name type="scientific">Trichocoleus desertorum GB2-A4</name>
    <dbReference type="NCBI Taxonomy" id="2933944"/>
    <lineage>
        <taxon>Bacteria</taxon>
        <taxon>Bacillati</taxon>
        <taxon>Cyanobacteriota</taxon>
        <taxon>Cyanophyceae</taxon>
        <taxon>Leptolyngbyales</taxon>
        <taxon>Trichocoleusaceae</taxon>
        <taxon>Trichocoleus</taxon>
    </lineage>
</organism>
<reference evidence="4 5" key="1">
    <citation type="submission" date="2022-04" db="EMBL/GenBank/DDBJ databases">
        <title>Positive selection, recombination, and allopatry shape intraspecific diversity of widespread and dominant cyanobacteria.</title>
        <authorList>
            <person name="Wei J."/>
            <person name="Shu W."/>
            <person name="Hu C."/>
        </authorList>
    </citation>
    <scope>NUCLEOTIDE SEQUENCE [LARGE SCALE GENOMIC DNA]</scope>
    <source>
        <strain evidence="4 5">GB2-A4</strain>
    </source>
</reference>
<evidence type="ECO:0000313" key="4">
    <source>
        <dbReference type="EMBL" id="MEP0820286.1"/>
    </source>
</evidence>
<dbReference type="Gene3D" id="3.40.50.2300">
    <property type="match status" value="1"/>
</dbReference>
<name>A0ABV0JEU0_9CYAN</name>
<dbReference type="PANTHER" id="PTHR44591">
    <property type="entry name" value="STRESS RESPONSE REGULATOR PROTEIN 1"/>
    <property type="match status" value="1"/>
</dbReference>
<feature type="domain" description="Response regulatory" evidence="3">
    <location>
        <begin position="9"/>
        <end position="131"/>
    </location>
</feature>
<sequence>MRLLLSGISVLVVDDNLETLELFDLFLTQSGATVATAITVETALKTMKEFFPDILITDLKLPDGNGYALLDLVRNLQSGSSKVIPAIAVTGYSTRLAAPSDSQGAVSFGFQKFLVKPVNIDELLATIAELTRSAAQGVHPI</sequence>
<evidence type="ECO:0000259" key="3">
    <source>
        <dbReference type="PROSITE" id="PS50110"/>
    </source>
</evidence>
<dbReference type="Pfam" id="PF00072">
    <property type="entry name" value="Response_reg"/>
    <property type="match status" value="1"/>
</dbReference>
<evidence type="ECO:0000313" key="5">
    <source>
        <dbReference type="Proteomes" id="UP001464891"/>
    </source>
</evidence>
<dbReference type="InterPro" id="IPR011006">
    <property type="entry name" value="CheY-like_superfamily"/>
</dbReference>
<dbReference type="EMBL" id="JAMPKM010000024">
    <property type="protein sequence ID" value="MEP0820286.1"/>
    <property type="molecule type" value="Genomic_DNA"/>
</dbReference>
<evidence type="ECO:0000256" key="2">
    <source>
        <dbReference type="PROSITE-ProRule" id="PRU00169"/>
    </source>
</evidence>
<dbReference type="InterPro" id="IPR001789">
    <property type="entry name" value="Sig_transdc_resp-reg_receiver"/>
</dbReference>
<dbReference type="Proteomes" id="UP001464891">
    <property type="component" value="Unassembled WGS sequence"/>
</dbReference>
<proteinExistence type="predicted"/>
<feature type="modified residue" description="4-aspartylphosphate" evidence="2">
    <location>
        <position position="58"/>
    </location>
</feature>
<keyword evidence="5" id="KW-1185">Reference proteome</keyword>